<name>A0A0R1SFV9_9LACO</name>
<evidence type="ECO:0008006" key="3">
    <source>
        <dbReference type="Google" id="ProtNLM"/>
    </source>
</evidence>
<dbReference type="AlphaFoldDB" id="A0A0R1SFV9"/>
<dbReference type="Gene3D" id="1.20.5.2050">
    <property type="match status" value="1"/>
</dbReference>
<dbReference type="Proteomes" id="UP000051647">
    <property type="component" value="Unassembled WGS sequence"/>
</dbReference>
<keyword evidence="2" id="KW-1185">Reference proteome</keyword>
<dbReference type="EMBL" id="AZFA01000002">
    <property type="protein sequence ID" value="KRL68113.1"/>
    <property type="molecule type" value="Genomic_DNA"/>
</dbReference>
<sequence>MPNGWNARFIRRGRMTMGKLIDLTGKRFGRLTVIERDYEYQKSKKINCACWKCICDCGNQKTVRSRSLMNGKTQSCGCIKNERALESITELTKRRDIFLVENTDLIQLSKARIQKNNTSGTKGVYWNKRDKCWIATMRFKGVDVLDKHFKNKQDAINARKEAEEKYFKPILEKYDYEKFS</sequence>
<accession>A0A0R1SFV9</accession>
<protein>
    <recommendedName>
        <fullName evidence="3">AP2/ERF domain-containing protein</fullName>
    </recommendedName>
</protein>
<reference evidence="1 2" key="1">
    <citation type="journal article" date="2015" name="Genome Announc.">
        <title>Expanding the biotechnology potential of lactobacilli through comparative genomics of 213 strains and associated genera.</title>
        <authorList>
            <person name="Sun Z."/>
            <person name="Harris H.M."/>
            <person name="McCann A."/>
            <person name="Guo C."/>
            <person name="Argimon S."/>
            <person name="Zhang W."/>
            <person name="Yang X."/>
            <person name="Jeffery I.B."/>
            <person name="Cooney J.C."/>
            <person name="Kagawa T.F."/>
            <person name="Liu W."/>
            <person name="Song Y."/>
            <person name="Salvetti E."/>
            <person name="Wrobel A."/>
            <person name="Rasinkangas P."/>
            <person name="Parkhill J."/>
            <person name="Rea M.C."/>
            <person name="O'Sullivan O."/>
            <person name="Ritari J."/>
            <person name="Douillard F.P."/>
            <person name="Paul Ross R."/>
            <person name="Yang R."/>
            <person name="Briner A.E."/>
            <person name="Felis G.E."/>
            <person name="de Vos W.M."/>
            <person name="Barrangou R."/>
            <person name="Klaenhammer T.R."/>
            <person name="Caufield P.W."/>
            <person name="Cui Y."/>
            <person name="Zhang H."/>
            <person name="O'Toole P.W."/>
        </authorList>
    </citation>
    <scope>NUCLEOTIDE SEQUENCE [LARGE SCALE GENOMIC DNA]</scope>
    <source>
        <strain evidence="1 2">DSM 14857</strain>
    </source>
</reference>
<dbReference type="STRING" id="1423815.FC27_GL000850"/>
<organism evidence="1 2">
    <name type="scientific">Companilactobacillus versmoldensis DSM 14857 = KCTC 3814</name>
    <dbReference type="NCBI Taxonomy" id="1423815"/>
    <lineage>
        <taxon>Bacteria</taxon>
        <taxon>Bacillati</taxon>
        <taxon>Bacillota</taxon>
        <taxon>Bacilli</taxon>
        <taxon>Lactobacillales</taxon>
        <taxon>Lactobacillaceae</taxon>
        <taxon>Companilactobacillus</taxon>
    </lineage>
</organism>
<comment type="caution">
    <text evidence="1">The sequence shown here is derived from an EMBL/GenBank/DDBJ whole genome shotgun (WGS) entry which is preliminary data.</text>
</comment>
<dbReference type="PATRIC" id="fig|1423815.3.peg.863"/>
<gene>
    <name evidence="1" type="ORF">FC27_GL000850</name>
</gene>
<proteinExistence type="predicted"/>
<evidence type="ECO:0000313" key="2">
    <source>
        <dbReference type="Proteomes" id="UP000051647"/>
    </source>
</evidence>
<evidence type="ECO:0000313" key="1">
    <source>
        <dbReference type="EMBL" id="KRL68113.1"/>
    </source>
</evidence>